<dbReference type="Proteomes" id="UP000185655">
    <property type="component" value="Unassembled WGS sequence"/>
</dbReference>
<gene>
    <name evidence="1" type="ORF">SAMN02746068_01479</name>
</gene>
<reference evidence="1 2" key="1">
    <citation type="submission" date="2016-11" db="EMBL/GenBank/DDBJ databases">
        <authorList>
            <person name="Jaros S."/>
            <person name="Januszkiewicz K."/>
            <person name="Wedrychowicz H."/>
        </authorList>
    </citation>
    <scope>NUCLEOTIDE SEQUENCE [LARGE SCALE GENOMIC DNA]</scope>
    <source>
        <strain evidence="1 2">DSM 22330</strain>
    </source>
</reference>
<name>A0A1K2HEC8_9LACT</name>
<organism evidence="1 2">
    <name type="scientific">Pseudolactococcus chungangensis CAU 28 = DSM 22330</name>
    <dbReference type="NCBI Taxonomy" id="1122154"/>
    <lineage>
        <taxon>Bacteria</taxon>
        <taxon>Bacillati</taxon>
        <taxon>Bacillota</taxon>
        <taxon>Bacilli</taxon>
        <taxon>Lactobacillales</taxon>
        <taxon>Streptococcaceae</taxon>
        <taxon>Pseudolactococcus</taxon>
    </lineage>
</organism>
<evidence type="ECO:0000313" key="1">
    <source>
        <dbReference type="EMBL" id="SFZ75119.1"/>
    </source>
</evidence>
<accession>A0A1K2HEC8</accession>
<protein>
    <submittedName>
        <fullName evidence="1">Uncharacterized protein</fullName>
    </submittedName>
</protein>
<dbReference type="AlphaFoldDB" id="A0A1K2HEC8"/>
<evidence type="ECO:0000313" key="2">
    <source>
        <dbReference type="Proteomes" id="UP000185655"/>
    </source>
</evidence>
<dbReference type="RefSeq" id="WP_031366765.1">
    <property type="nucleotide sequence ID" value="NZ_FPKS01000007.1"/>
</dbReference>
<dbReference type="EMBL" id="FPKS01000007">
    <property type="protein sequence ID" value="SFZ75119.1"/>
    <property type="molecule type" value="Genomic_DNA"/>
</dbReference>
<sequence>MNEVDCDAFSKEDLIQLAKHQRNEMIKLEAINHHYMKHLERVIEHSSVERYRETVKGNNK</sequence>
<proteinExistence type="predicted"/>
<dbReference type="STRING" id="1122154.SAMN02746068_01479"/>